<evidence type="ECO:0000313" key="1">
    <source>
        <dbReference type="EMBL" id="GIM28166.1"/>
    </source>
</evidence>
<dbReference type="AlphaFoldDB" id="A0A919RYQ3"/>
<reference evidence="1" key="1">
    <citation type="submission" date="2021-03" db="EMBL/GenBank/DDBJ databases">
        <title>Taxonomic study of Clostridium polyendosporum from meadow-gley soil under rice.</title>
        <authorList>
            <person name="Kobayashi H."/>
            <person name="Tanizawa Y."/>
            <person name="Yagura M."/>
        </authorList>
    </citation>
    <scope>NUCLEOTIDE SEQUENCE</scope>
    <source>
        <strain evidence="1">JCM 30710</strain>
    </source>
</reference>
<dbReference type="EMBL" id="BOPZ01000005">
    <property type="protein sequence ID" value="GIM28166.1"/>
    <property type="molecule type" value="Genomic_DNA"/>
</dbReference>
<comment type="caution">
    <text evidence="1">The sequence shown here is derived from an EMBL/GenBank/DDBJ whole genome shotgun (WGS) entry which is preliminary data.</text>
</comment>
<name>A0A919RYQ3_9CLOT</name>
<accession>A0A919RYQ3</accession>
<proteinExistence type="predicted"/>
<dbReference type="InterPro" id="IPR012341">
    <property type="entry name" value="6hp_glycosidase-like_sf"/>
</dbReference>
<organism evidence="1 2">
    <name type="scientific">Clostridium polyendosporum</name>
    <dbReference type="NCBI Taxonomy" id="69208"/>
    <lineage>
        <taxon>Bacteria</taxon>
        <taxon>Bacillati</taxon>
        <taxon>Bacillota</taxon>
        <taxon>Clostridia</taxon>
        <taxon>Eubacteriales</taxon>
        <taxon>Clostridiaceae</taxon>
        <taxon>Clostridium</taxon>
    </lineage>
</organism>
<dbReference type="InterPro" id="IPR008928">
    <property type="entry name" value="6-hairpin_glycosidase_sf"/>
</dbReference>
<protein>
    <submittedName>
        <fullName evidence="1">Uncharacterized protein</fullName>
    </submittedName>
</protein>
<sequence length="625" mass="71006">MHYFIGESPNNHAPISNGRILTWLKQYDEEFIPVDLLSQIFFPDFDLMSALLHDKGSYVFVKDEKEKIWYDPYGIVKQKLGQVGEIISLDNTRYVDGLGIYEVTSHKGNTVVKTKTWSPWGSNVVIRSIQVSTLKGNATNVEIFPVVNLKNISERIDNIFISRISCCQWLAVTTIPSIEGKTGDVGKALTGGASTVFEHSSLPIALTFNVKKSVPDKGYSAPIYQLFAAGKTKEEAVSQLNCAMRNIDNLYEDTLSEWKKWHTISDGPLAKLPPKLQYYWRTSNSLLRMSLQEDGSPILIGFRPYQGNVWVRDGIWIVTTLALAGHLEEAKKGLYRIINFLKERPDGNYYFAYNVTTGVPNEHAFENDTTGLVLYGIWNIWHLTKEDKIVKDLWPIIEHSANWIIDNRDETGLINKDAGIWETFGPHLNEPFENMTWTSGISVYGIVKASLMARSIGHLVEAVNYERVAVEIFMAIEKNNVKESVVVRSKQTALLDSSVLLFFTEFPIFPKQWLNPTLQEIDNRLRDPLLGGIWRHESLTTEEGDMRPWTGPTFWMGEALLTASRPQLAWDYFNHNYRNSAFCGLLPELMYSKDRARGIAMPGYSQSGVIRSILYALGLFHKIKL</sequence>
<dbReference type="Gene3D" id="1.50.10.10">
    <property type="match status" value="1"/>
</dbReference>
<evidence type="ECO:0000313" key="2">
    <source>
        <dbReference type="Proteomes" id="UP000679179"/>
    </source>
</evidence>
<dbReference type="PANTHER" id="PTHR31616:SF0">
    <property type="entry name" value="GLUCAN 1,4-ALPHA-GLUCOSIDASE"/>
    <property type="match status" value="1"/>
</dbReference>
<keyword evidence="2" id="KW-1185">Reference proteome</keyword>
<dbReference type="PANTHER" id="PTHR31616">
    <property type="entry name" value="TREHALASE"/>
    <property type="match status" value="1"/>
</dbReference>
<dbReference type="Proteomes" id="UP000679179">
    <property type="component" value="Unassembled WGS sequence"/>
</dbReference>
<dbReference type="SUPFAM" id="SSF48208">
    <property type="entry name" value="Six-hairpin glycosidases"/>
    <property type="match status" value="1"/>
</dbReference>
<dbReference type="GO" id="GO:0005975">
    <property type="term" value="P:carbohydrate metabolic process"/>
    <property type="evidence" value="ECO:0007669"/>
    <property type="project" value="InterPro"/>
</dbReference>
<gene>
    <name evidence="1" type="ORF">CPJCM30710_08320</name>
</gene>
<dbReference type="RefSeq" id="WP_212902912.1">
    <property type="nucleotide sequence ID" value="NZ_BOPZ01000005.1"/>
</dbReference>
<dbReference type="GO" id="GO:0004553">
    <property type="term" value="F:hydrolase activity, hydrolyzing O-glycosyl compounds"/>
    <property type="evidence" value="ECO:0007669"/>
    <property type="project" value="TreeGrafter"/>
</dbReference>